<protein>
    <submittedName>
        <fullName evidence="3">Uncharacterized protein</fullName>
    </submittedName>
</protein>
<evidence type="ECO:0000256" key="2">
    <source>
        <dbReference type="SAM" id="Phobius"/>
    </source>
</evidence>
<dbReference type="EMBL" id="BX294133">
    <property type="protein sequence ID" value="CAD71363.1"/>
    <property type="molecule type" value="Genomic_DNA"/>
</dbReference>
<dbReference type="Proteomes" id="UP000001025">
    <property type="component" value="Chromosome"/>
</dbReference>
<sequence length="89" mass="9989">MRERKNSSSTFVPNTRMTLSDSSPSRHPFGLAISRRRKVIAIISVLLVTFIFYALHQTDRRRPTSSSTVPPNFASLPTATWFSDTGATF</sequence>
<keyword evidence="2" id="KW-1133">Transmembrane helix</keyword>
<keyword evidence="2" id="KW-0472">Membrane</keyword>
<dbReference type="EnsemblBacteria" id="CAD71363">
    <property type="protein sequence ID" value="CAD71363"/>
    <property type="gene ID" value="RB59"/>
</dbReference>
<keyword evidence="2" id="KW-0812">Transmembrane</keyword>
<dbReference type="AlphaFoldDB" id="Q7UZC0"/>
<evidence type="ECO:0000313" key="3">
    <source>
        <dbReference type="EMBL" id="CAD71363.1"/>
    </source>
</evidence>
<evidence type="ECO:0000256" key="1">
    <source>
        <dbReference type="SAM" id="MobiDB-lite"/>
    </source>
</evidence>
<proteinExistence type="predicted"/>
<dbReference type="HOGENOM" id="CLU_2452580_0_0_0"/>
<dbReference type="KEGG" id="rba:RB59"/>
<keyword evidence="4" id="KW-1185">Reference proteome</keyword>
<dbReference type="STRING" id="243090.RB59"/>
<accession>Q7UZC0</accession>
<feature type="transmembrane region" description="Helical" evidence="2">
    <location>
        <begin position="39"/>
        <end position="56"/>
    </location>
</feature>
<gene>
    <name evidence="3" type="ordered locus">RB59</name>
</gene>
<feature type="region of interest" description="Disordered" evidence="1">
    <location>
        <begin position="1"/>
        <end position="25"/>
    </location>
</feature>
<name>Q7UZC0_RHOBA</name>
<dbReference type="InParanoid" id="Q7UZC0"/>
<organism evidence="3 4">
    <name type="scientific">Rhodopirellula baltica (strain DSM 10527 / NCIMB 13988 / SH1)</name>
    <dbReference type="NCBI Taxonomy" id="243090"/>
    <lineage>
        <taxon>Bacteria</taxon>
        <taxon>Pseudomonadati</taxon>
        <taxon>Planctomycetota</taxon>
        <taxon>Planctomycetia</taxon>
        <taxon>Pirellulales</taxon>
        <taxon>Pirellulaceae</taxon>
        <taxon>Rhodopirellula</taxon>
    </lineage>
</organism>
<evidence type="ECO:0000313" key="4">
    <source>
        <dbReference type="Proteomes" id="UP000001025"/>
    </source>
</evidence>
<reference evidence="3 4" key="1">
    <citation type="journal article" date="2003" name="Proc. Natl. Acad. Sci. U.S.A.">
        <title>Complete genome sequence of the marine planctomycete Pirellula sp. strain 1.</title>
        <authorList>
            <person name="Gloeckner F.O."/>
            <person name="Kube M."/>
            <person name="Bauer M."/>
            <person name="Teeling H."/>
            <person name="Lombardot T."/>
            <person name="Ludwig W."/>
            <person name="Gade D."/>
            <person name="Beck A."/>
            <person name="Borzym K."/>
            <person name="Heitmann K."/>
            <person name="Rabus R."/>
            <person name="Schlesner H."/>
            <person name="Amann R."/>
            <person name="Reinhardt R."/>
        </authorList>
    </citation>
    <scope>NUCLEOTIDE SEQUENCE [LARGE SCALE GENOMIC DNA]</scope>
    <source>
        <strain evidence="4">DSM 10527 / NCIMB 13988 / SH1</strain>
    </source>
</reference>
<feature type="compositionally biased region" description="Polar residues" evidence="1">
    <location>
        <begin position="7"/>
        <end position="25"/>
    </location>
</feature>